<dbReference type="Pfam" id="PF00501">
    <property type="entry name" value="AMP-binding"/>
    <property type="match status" value="1"/>
</dbReference>
<dbReference type="AlphaFoldDB" id="A0A917MRA2"/>
<evidence type="ECO:0000259" key="6">
    <source>
        <dbReference type="Pfam" id="PF13193"/>
    </source>
</evidence>
<dbReference type="InterPro" id="IPR051087">
    <property type="entry name" value="Mitochondrial_ACSM"/>
</dbReference>
<evidence type="ECO:0000256" key="1">
    <source>
        <dbReference type="ARBA" id="ARBA00006432"/>
    </source>
</evidence>
<reference evidence="7 8" key="1">
    <citation type="journal article" date="2014" name="Int. J. Syst. Evol. Microbiol.">
        <title>Complete genome sequence of Corynebacterium casei LMG S-19264T (=DSM 44701T), isolated from a smear-ripened cheese.</title>
        <authorList>
            <consortium name="US DOE Joint Genome Institute (JGI-PGF)"/>
            <person name="Walter F."/>
            <person name="Albersmeier A."/>
            <person name="Kalinowski J."/>
            <person name="Ruckert C."/>
        </authorList>
    </citation>
    <scope>NUCLEOTIDE SEQUENCE [LARGE SCALE GENOMIC DNA]</scope>
    <source>
        <strain evidence="7 8">CCM 8669</strain>
    </source>
</reference>
<comment type="caution">
    <text evidence="7">The sequence shown here is derived from an EMBL/GenBank/DDBJ whole genome shotgun (WGS) entry which is preliminary data.</text>
</comment>
<dbReference type="GO" id="GO:0004321">
    <property type="term" value="F:fatty-acyl-CoA synthase activity"/>
    <property type="evidence" value="ECO:0007669"/>
    <property type="project" value="TreeGrafter"/>
</dbReference>
<evidence type="ECO:0000259" key="5">
    <source>
        <dbReference type="Pfam" id="PF00501"/>
    </source>
</evidence>
<dbReference type="Proteomes" id="UP000600171">
    <property type="component" value="Unassembled WGS sequence"/>
</dbReference>
<dbReference type="PANTHER" id="PTHR43605">
    <property type="entry name" value="ACYL-COENZYME A SYNTHETASE"/>
    <property type="match status" value="1"/>
</dbReference>
<dbReference type="PANTHER" id="PTHR43605:SF10">
    <property type="entry name" value="ACYL-COA SYNTHETASE MEDIUM CHAIN FAMILY MEMBER 3"/>
    <property type="match status" value="1"/>
</dbReference>
<dbReference type="InterPro" id="IPR042099">
    <property type="entry name" value="ANL_N_sf"/>
</dbReference>
<protein>
    <submittedName>
        <fullName evidence="7">Acetyl-CoA synthetase</fullName>
    </submittedName>
</protein>
<dbReference type="RefSeq" id="WP_188358917.1">
    <property type="nucleotide sequence ID" value="NZ_BMDC01000001.1"/>
</dbReference>
<dbReference type="GO" id="GO:0015645">
    <property type="term" value="F:fatty acid ligase activity"/>
    <property type="evidence" value="ECO:0007669"/>
    <property type="project" value="TreeGrafter"/>
</dbReference>
<evidence type="ECO:0000256" key="4">
    <source>
        <dbReference type="ARBA" id="ARBA00022840"/>
    </source>
</evidence>
<sequence>MNPTEIFRSARDQLLDLREDYAAANEQFTWPQLSEFNFALDWFDAVAALPERKNQDALVIVEQDGSSTRLTYGELSAWSNRVANWLRSLGAQRGDRMLVMLDNQTELWAAMLAGMKLGVVLLPTTTMLSPAGLQERIDRTASGWVITNPANARKFDHVSGDFGVIVTGQPEASRFEQPHPEFLFAESADFPQEFEADGPFKADEPLMIYFTSGTTSQSKMVEHTQVSYPVGHLSTMYWIGLEPGDVHLNVASPGWGKHAWSNFFAPWIAEATVFIYNYSRFDALALMKAMEDEKVASFCAPPTVWRMLIQADLHTLKNPPRKVVAAGEPLNPTVIEAVKEAWGVDVRDGFGQTETTVQIANTPGQPVKAGSVGRSVPGFEHEIIDEQTGEIIEGEGTGEVCIRLEPRPVGLTPGYLNDPHKTAKTFKNGLYHTGDVMHRDAKGLYTYVGRSDDLFKSSDYKLSPFELESLAMGHAAISEIAVVPSPDPIRLAVPKAYIVLREGFEANAETAESILRYCKRVIPPYGRIRRLEFLDLPKTVSGKIRRVELRQREIDFHGAAGELTESALAARTTSGGFGHEFQYSDFPDLKKV</sequence>
<evidence type="ECO:0000256" key="2">
    <source>
        <dbReference type="ARBA" id="ARBA00022598"/>
    </source>
</evidence>
<dbReference type="InterPro" id="IPR000873">
    <property type="entry name" value="AMP-dep_synth/lig_dom"/>
</dbReference>
<name>A0A917MRA2_9MICC</name>
<dbReference type="Gene3D" id="3.30.300.30">
    <property type="match status" value="1"/>
</dbReference>
<dbReference type="GO" id="GO:0005524">
    <property type="term" value="F:ATP binding"/>
    <property type="evidence" value="ECO:0007669"/>
    <property type="project" value="UniProtKB-KW"/>
</dbReference>
<organism evidence="7 8">
    <name type="scientific">Rothia aerolata</name>
    <dbReference type="NCBI Taxonomy" id="1812262"/>
    <lineage>
        <taxon>Bacteria</taxon>
        <taxon>Bacillati</taxon>
        <taxon>Actinomycetota</taxon>
        <taxon>Actinomycetes</taxon>
        <taxon>Micrococcales</taxon>
        <taxon>Micrococcaceae</taxon>
        <taxon>Rothia</taxon>
    </lineage>
</organism>
<evidence type="ECO:0000313" key="7">
    <source>
        <dbReference type="EMBL" id="GGH59585.1"/>
    </source>
</evidence>
<feature type="domain" description="AMP-binding enzyme C-terminal" evidence="6">
    <location>
        <begin position="466"/>
        <end position="543"/>
    </location>
</feature>
<dbReference type="InterPro" id="IPR045851">
    <property type="entry name" value="AMP-bd_C_sf"/>
</dbReference>
<dbReference type="InterPro" id="IPR025110">
    <property type="entry name" value="AMP-bd_C"/>
</dbReference>
<dbReference type="GO" id="GO:0006633">
    <property type="term" value="P:fatty acid biosynthetic process"/>
    <property type="evidence" value="ECO:0007669"/>
    <property type="project" value="TreeGrafter"/>
</dbReference>
<dbReference type="Pfam" id="PF13193">
    <property type="entry name" value="AMP-binding_C"/>
    <property type="match status" value="1"/>
</dbReference>
<keyword evidence="2" id="KW-0436">Ligase</keyword>
<dbReference type="InterPro" id="IPR020845">
    <property type="entry name" value="AMP-binding_CS"/>
</dbReference>
<dbReference type="GO" id="GO:0006637">
    <property type="term" value="P:acyl-CoA metabolic process"/>
    <property type="evidence" value="ECO:0007669"/>
    <property type="project" value="TreeGrafter"/>
</dbReference>
<dbReference type="EMBL" id="BMDC01000001">
    <property type="protein sequence ID" value="GGH59585.1"/>
    <property type="molecule type" value="Genomic_DNA"/>
</dbReference>
<proteinExistence type="inferred from homology"/>
<dbReference type="PROSITE" id="PS00455">
    <property type="entry name" value="AMP_BINDING"/>
    <property type="match status" value="1"/>
</dbReference>
<dbReference type="SUPFAM" id="SSF56801">
    <property type="entry name" value="Acetyl-CoA synthetase-like"/>
    <property type="match status" value="1"/>
</dbReference>
<evidence type="ECO:0000313" key="8">
    <source>
        <dbReference type="Proteomes" id="UP000600171"/>
    </source>
</evidence>
<comment type="similarity">
    <text evidence="1">Belongs to the ATP-dependent AMP-binding enzyme family.</text>
</comment>
<accession>A0A917MRA2</accession>
<feature type="domain" description="AMP-dependent synthetase/ligase" evidence="5">
    <location>
        <begin position="53"/>
        <end position="416"/>
    </location>
</feature>
<keyword evidence="4" id="KW-0067">ATP-binding</keyword>
<keyword evidence="3" id="KW-0547">Nucleotide-binding</keyword>
<gene>
    <name evidence="7" type="primary">acs</name>
    <name evidence="7" type="ORF">GCM10007359_06920</name>
</gene>
<dbReference type="GO" id="GO:0016405">
    <property type="term" value="F:CoA-ligase activity"/>
    <property type="evidence" value="ECO:0007669"/>
    <property type="project" value="UniProtKB-ARBA"/>
</dbReference>
<dbReference type="Gene3D" id="3.40.50.12780">
    <property type="entry name" value="N-terminal domain of ligase-like"/>
    <property type="match status" value="1"/>
</dbReference>
<keyword evidence="8" id="KW-1185">Reference proteome</keyword>
<evidence type="ECO:0000256" key="3">
    <source>
        <dbReference type="ARBA" id="ARBA00022741"/>
    </source>
</evidence>